<dbReference type="InterPro" id="IPR010472">
    <property type="entry name" value="FH3_dom"/>
</dbReference>
<feature type="compositionally biased region" description="Basic and acidic residues" evidence="2">
    <location>
        <begin position="1349"/>
        <end position="1377"/>
    </location>
</feature>
<dbReference type="SUPFAM" id="SSF48371">
    <property type="entry name" value="ARM repeat"/>
    <property type="match status" value="1"/>
</dbReference>
<gene>
    <name evidence="7" type="primary">LOC111597507</name>
</gene>
<reference evidence="7" key="1">
    <citation type="submission" date="2025-08" db="UniProtKB">
        <authorList>
            <consortium name="RefSeq"/>
        </authorList>
    </citation>
    <scope>IDENTIFICATION</scope>
    <source>
        <strain evidence="7">15085-1641.00</strain>
        <tissue evidence="7">Whole body</tissue>
    </source>
</reference>
<dbReference type="InterPro" id="IPR042201">
    <property type="entry name" value="FH2_Formin_sf"/>
</dbReference>
<dbReference type="GO" id="GO:0003779">
    <property type="term" value="F:actin binding"/>
    <property type="evidence" value="ECO:0007669"/>
    <property type="project" value="InterPro"/>
</dbReference>
<feature type="region of interest" description="Disordered" evidence="2">
    <location>
        <begin position="1349"/>
        <end position="1410"/>
    </location>
</feature>
<feature type="region of interest" description="Disordered" evidence="2">
    <location>
        <begin position="908"/>
        <end position="929"/>
    </location>
</feature>
<evidence type="ECO:0000256" key="2">
    <source>
        <dbReference type="SAM" id="MobiDB-lite"/>
    </source>
</evidence>
<dbReference type="PANTHER" id="PTHR45725">
    <property type="entry name" value="FORMIN HOMOLOGY 2 FAMILY MEMBER"/>
    <property type="match status" value="1"/>
</dbReference>
<dbReference type="InterPro" id="IPR014767">
    <property type="entry name" value="DAD_dom"/>
</dbReference>
<name>A0A6J2SUW0_DROHY</name>
<dbReference type="InterPro" id="IPR011989">
    <property type="entry name" value="ARM-like"/>
</dbReference>
<dbReference type="GeneID" id="111597507"/>
<dbReference type="PROSITE" id="PS51232">
    <property type="entry name" value="GBD_FH3"/>
    <property type="match status" value="1"/>
</dbReference>
<dbReference type="GO" id="GO:0030838">
    <property type="term" value="P:positive regulation of actin filament polymerization"/>
    <property type="evidence" value="ECO:0007669"/>
    <property type="project" value="TreeGrafter"/>
</dbReference>
<dbReference type="CTD" id="31075"/>
<dbReference type="Pfam" id="PF02181">
    <property type="entry name" value="FH2"/>
    <property type="match status" value="1"/>
</dbReference>
<evidence type="ECO:0000313" key="6">
    <source>
        <dbReference type="Proteomes" id="UP000504633"/>
    </source>
</evidence>
<evidence type="ECO:0000256" key="1">
    <source>
        <dbReference type="SAM" id="Coils"/>
    </source>
</evidence>
<feature type="region of interest" description="Disordered" evidence="2">
    <location>
        <begin position="1434"/>
        <end position="1483"/>
    </location>
</feature>
<dbReference type="SMART" id="SM00498">
    <property type="entry name" value="FH2"/>
    <property type="match status" value="1"/>
</dbReference>
<dbReference type="GO" id="GO:0030036">
    <property type="term" value="P:actin cytoskeleton organization"/>
    <property type="evidence" value="ECO:0007669"/>
    <property type="project" value="InterPro"/>
</dbReference>
<dbReference type="InterPro" id="IPR016024">
    <property type="entry name" value="ARM-type_fold"/>
</dbReference>
<evidence type="ECO:0000259" key="5">
    <source>
        <dbReference type="PROSITE" id="PS51444"/>
    </source>
</evidence>
<dbReference type="InterPro" id="IPR015425">
    <property type="entry name" value="FH2_Formin"/>
</dbReference>
<dbReference type="InterPro" id="IPR014768">
    <property type="entry name" value="GBD/FH3_dom"/>
</dbReference>
<accession>A0A6J2SUW0</accession>
<dbReference type="PROSITE" id="PS51444">
    <property type="entry name" value="FH2"/>
    <property type="match status" value="1"/>
</dbReference>
<dbReference type="InterPro" id="IPR051425">
    <property type="entry name" value="Formin_Homology"/>
</dbReference>
<evidence type="ECO:0000313" key="7">
    <source>
        <dbReference type="RefSeq" id="XP_030079689.1"/>
    </source>
</evidence>
<evidence type="ECO:0000259" key="4">
    <source>
        <dbReference type="PROSITE" id="PS51232"/>
    </source>
</evidence>
<protein>
    <submittedName>
        <fullName evidence="7">Disheveled-associated activator of morphogenesis 1 isoform X2</fullName>
    </submittedName>
</protein>
<dbReference type="Gene3D" id="1.20.58.2220">
    <property type="entry name" value="Formin, FH2 domain"/>
    <property type="match status" value="1"/>
</dbReference>
<dbReference type="InterPro" id="IPR010473">
    <property type="entry name" value="GTPase-bd"/>
</dbReference>
<dbReference type="Proteomes" id="UP000504633">
    <property type="component" value="Unplaced"/>
</dbReference>
<dbReference type="FunFam" id="1.10.238.150:FF:000004">
    <property type="entry name" value="Blast:Disheveled-associated activator of morphogenesis 1"/>
    <property type="match status" value="1"/>
</dbReference>
<organism evidence="6 7">
    <name type="scientific">Drosophila hydei</name>
    <name type="common">Fruit fly</name>
    <dbReference type="NCBI Taxonomy" id="7224"/>
    <lineage>
        <taxon>Eukaryota</taxon>
        <taxon>Metazoa</taxon>
        <taxon>Ecdysozoa</taxon>
        <taxon>Arthropoda</taxon>
        <taxon>Hexapoda</taxon>
        <taxon>Insecta</taxon>
        <taxon>Pterygota</taxon>
        <taxon>Neoptera</taxon>
        <taxon>Endopterygota</taxon>
        <taxon>Diptera</taxon>
        <taxon>Brachycera</taxon>
        <taxon>Muscomorpha</taxon>
        <taxon>Ephydroidea</taxon>
        <taxon>Drosophilidae</taxon>
        <taxon>Drosophila</taxon>
    </lineage>
</organism>
<dbReference type="SMART" id="SM01139">
    <property type="entry name" value="Drf_FH3"/>
    <property type="match status" value="1"/>
</dbReference>
<evidence type="ECO:0000259" key="3">
    <source>
        <dbReference type="PROSITE" id="PS51231"/>
    </source>
</evidence>
<feature type="domain" description="GBD/FH3" evidence="4">
    <location>
        <begin position="361"/>
        <end position="747"/>
    </location>
</feature>
<dbReference type="FunFam" id="1.20.58.2220:FF:000009">
    <property type="entry name" value="Disheveled-associated activator of morphogenesis"/>
    <property type="match status" value="1"/>
</dbReference>
<dbReference type="PANTHER" id="PTHR45725:SF1">
    <property type="entry name" value="DISHEVELLED ASSOCIATED ACTIVATOR OF MORPHOGENESIS, ISOFORM D"/>
    <property type="match status" value="1"/>
</dbReference>
<dbReference type="Pfam" id="PF06367">
    <property type="entry name" value="Drf_FH3"/>
    <property type="match status" value="1"/>
</dbReference>
<dbReference type="OrthoDB" id="1104827at2759"/>
<dbReference type="Gene3D" id="1.25.10.10">
    <property type="entry name" value="Leucine-rich Repeat Variant"/>
    <property type="match status" value="1"/>
</dbReference>
<feature type="domain" description="FH2" evidence="5">
    <location>
        <begin position="964"/>
        <end position="1367"/>
    </location>
</feature>
<dbReference type="Pfam" id="PF06371">
    <property type="entry name" value="Drf_GBD"/>
    <property type="match status" value="1"/>
</dbReference>
<sequence>MSAKNQINVFMEKFNTKLQTCPIVCINEPDTQSTNTEILQTTPESTLEKPKATGTVAANNNSCSSNTSNNNSSCITINATPATAAAATSTAATAATTSSTAGVTKITITSDNSQSTASTTTTAAYSSNNNNNNNNSLISITSLNSCSDLSQGSTATLKLNSNSSSNSSSNNCLNSSSSSSSRPNGSASDTSSANFQERFDFEHWKSILSDLSCFNSVYRYWQQYSSNGNCSSSNSGGNSNNVCVEHADESRSLGNGANSFYTHNILGYTFGYPFGLSKEQEGDAHDNSSNSGAGNASVAGFKKSHNSCETPLQKHYRQQQKKKMPVFRGRRVWCGCFKDDEPPEICVVEGEFTLQTLTPTQPMPSVDELDTKFAELVEELDLTAPNKEAMLSLPAQKKWQIYCSRKLPIDANDGPDAAAITQPPTAEHYIERLKELVVHVSLSPEDSPSHELSTRMDNHAAFVDALKTALRTSTHSFVLRFVELDGLPALLNLLLQLDIRVANSSLHTSLIGCIKALMNNSMGRAHVLAHPTAIDTIARSLAADNIRTKISALEILGAVCLVPGGHRKVLQAMLHFQEFATERTRFQSIVNDLDRSTYAYRDNVNLKTALMSFVNAVLNYGPGQENLEFRLHLRYEFLMLGIQPVIDKLRTHENETLDRHLDFFEMVRAEDEKEFARRFNEEHVDTKSAGSMFELLRRKLSHSPAYPHMLSLFQHMLLLPYTGHCTEHWLLIDRVVQQIVLQVEQRPSSDLISDPDDPGKQLKLASESPVHDPDVAPLQIDVNKLVRLLVKEEQLTQARKRADELERENFEVQSRLAKKEQELDLRMQEKEDLETGLARMRERLEKESAQHSQAVQRAQTAEMKAEDLQHRLQSEQQERARLERLVTEGSIPDDQKVAGLTGCNGAVSPPPPPPPMLNAAPPPPPPMAPAMLPPPPPPCPGAPPPPPSMTPTMAPVAPKVELPKKNVPQPANPLKSFNWSKLPDAKLQGTVWSELDESKLYNNMELESIDKLFSAYQKNGVSTTDGSYEDLRVSGKNKQKVLSVIDGRRAQNCTILLSKLKMSDMDISKAILSMDSNEQLALDMVEQLLKFTPSAEERALLDEHSEDIESLARADRFLYEISKIPHYEQRLKSLHYKKRFMLTVNDLIPRITSVMEASREVARSRRLRKLLELVLALGNYMNRGARGNASGFRLASLNRLADTKSSAAKGTTLLHYLVQVIEKKFKDLLKLEDDIPHVREASKVSLGEMDKDIQMLRTGLADVAREIEFHRSSGPAQQGDRFLPVMREFHAQASVRFAELEDKFQDMKTRFDRAVRLFGEDGSVLQPDEFFGIFDSFLAAFAEARHDNESFRRRQEEEEKRAKQEAELKKRTIERKNKSGLMTSVARNLGLKTASNGSGSGSDSLSKSDNKGEFDDLISALRTGDVFGEDMAKFKRSRKARISNGSGAGGGAGAAAPASGQNSPPRLQREESGRERERTVRRQ</sequence>
<feature type="compositionally biased region" description="Low complexity" evidence="2">
    <location>
        <begin position="160"/>
        <end position="188"/>
    </location>
</feature>
<feature type="region of interest" description="Disordered" evidence="2">
    <location>
        <begin position="159"/>
        <end position="192"/>
    </location>
</feature>
<keyword evidence="1" id="KW-0175">Coiled coil</keyword>
<proteinExistence type="predicted"/>
<dbReference type="SMART" id="SM01140">
    <property type="entry name" value="Drf_GBD"/>
    <property type="match status" value="1"/>
</dbReference>
<feature type="domain" description="DAD" evidence="3">
    <location>
        <begin position="1408"/>
        <end position="1439"/>
    </location>
</feature>
<dbReference type="PROSITE" id="PS51231">
    <property type="entry name" value="DAD"/>
    <property type="match status" value="1"/>
</dbReference>
<feature type="coiled-coil region" evidence="1">
    <location>
        <begin position="788"/>
        <end position="885"/>
    </location>
</feature>
<dbReference type="Gene3D" id="1.10.238.150">
    <property type="entry name" value="Formin, FH3 diaphanous domain"/>
    <property type="match status" value="1"/>
</dbReference>
<dbReference type="FunFam" id="1.25.10.10:FF:000800">
    <property type="entry name" value="Disheveled-associated activator of morphogenesis"/>
    <property type="match status" value="1"/>
</dbReference>
<dbReference type="RefSeq" id="XP_030079689.1">
    <property type="nucleotide sequence ID" value="XM_030223829.1"/>
</dbReference>
<keyword evidence="6" id="KW-1185">Reference proteome</keyword>
<feature type="compositionally biased region" description="Basic and acidic residues" evidence="2">
    <location>
        <begin position="1467"/>
        <end position="1483"/>
    </location>
</feature>
<dbReference type="GO" id="GO:0031267">
    <property type="term" value="F:small GTPase binding"/>
    <property type="evidence" value="ECO:0007669"/>
    <property type="project" value="InterPro"/>
</dbReference>
<feature type="compositionally biased region" description="Low complexity" evidence="2">
    <location>
        <begin position="1395"/>
        <end position="1405"/>
    </location>
</feature>
<dbReference type="SUPFAM" id="SSF101447">
    <property type="entry name" value="Formin homology 2 domain (FH2 domain)"/>
    <property type="match status" value="1"/>
</dbReference>
<feature type="region of interest" description="Disordered" evidence="2">
    <location>
        <begin position="747"/>
        <end position="770"/>
    </location>
</feature>